<dbReference type="InterPro" id="IPR016460">
    <property type="entry name" value="COPB1"/>
</dbReference>
<evidence type="ECO:0000256" key="4">
    <source>
        <dbReference type="ARBA" id="ARBA00022490"/>
    </source>
</evidence>
<feature type="domain" description="Coatomer beta subunit appendage platform" evidence="15">
    <location>
        <begin position="812"/>
        <end position="939"/>
    </location>
</feature>
<name>A0A498JXK7_MALDO</name>
<dbReference type="PANTHER" id="PTHR10635:SF0">
    <property type="entry name" value="COATOMER SUBUNIT BETA"/>
    <property type="match status" value="1"/>
</dbReference>
<evidence type="ECO:0000256" key="12">
    <source>
        <dbReference type="PIRNR" id="PIRNR005727"/>
    </source>
</evidence>
<dbReference type="InterPro" id="IPR016024">
    <property type="entry name" value="ARM-type_fold"/>
</dbReference>
<dbReference type="EMBL" id="RDQH01000330">
    <property type="protein sequence ID" value="RXI00620.1"/>
    <property type="molecule type" value="Genomic_DNA"/>
</dbReference>
<evidence type="ECO:0000256" key="6">
    <source>
        <dbReference type="ARBA" id="ARBA00022892"/>
    </source>
</evidence>
<dbReference type="GO" id="GO:0005198">
    <property type="term" value="F:structural molecule activity"/>
    <property type="evidence" value="ECO:0007669"/>
    <property type="project" value="InterPro"/>
</dbReference>
<dbReference type="Gene3D" id="1.25.10.10">
    <property type="entry name" value="Leucine-rich Repeat Variant"/>
    <property type="match status" value="1"/>
</dbReference>
<evidence type="ECO:0000256" key="10">
    <source>
        <dbReference type="ARBA" id="ARBA00023329"/>
    </source>
</evidence>
<dbReference type="PIRSF" id="PIRSF005727">
    <property type="entry name" value="Coatomer_beta_subunit"/>
    <property type="match status" value="1"/>
</dbReference>
<keyword evidence="3 12" id="KW-0813">Transport</keyword>
<keyword evidence="7 12" id="KW-0653">Protein transport</keyword>
<keyword evidence="17" id="KW-1185">Reference proteome</keyword>
<evidence type="ECO:0000256" key="1">
    <source>
        <dbReference type="ARBA" id="ARBA00004255"/>
    </source>
</evidence>
<gene>
    <name evidence="16" type="ORF">DVH24_000854</name>
</gene>
<comment type="subunit">
    <text evidence="2 12">Oligomeric complex that consists of at least the alpha, beta, beta', gamma, delta, epsilon and zeta subunits.</text>
</comment>
<reference evidence="16 17" key="1">
    <citation type="submission" date="2018-10" db="EMBL/GenBank/DDBJ databases">
        <title>A high-quality apple genome assembly.</title>
        <authorList>
            <person name="Hu J."/>
        </authorList>
    </citation>
    <scope>NUCLEOTIDE SEQUENCE [LARGE SCALE GENOMIC DNA]</scope>
    <source>
        <strain evidence="17">cv. HFTH1</strain>
        <tissue evidence="16">Young leaf</tissue>
    </source>
</reference>
<dbReference type="PANTHER" id="PTHR10635">
    <property type="entry name" value="COATOMER SUBUNIT BETA"/>
    <property type="match status" value="1"/>
</dbReference>
<proteinExistence type="predicted"/>
<dbReference type="GO" id="GO:0006888">
    <property type="term" value="P:endoplasmic reticulum to Golgi vesicle-mediated transport"/>
    <property type="evidence" value="ECO:0007669"/>
    <property type="project" value="TreeGrafter"/>
</dbReference>
<comment type="caution">
    <text evidence="16">The sequence shown here is derived from an EMBL/GenBank/DDBJ whole genome shotgun (WGS) entry which is preliminary data.</text>
</comment>
<dbReference type="GO" id="GO:0006891">
    <property type="term" value="P:intra-Golgi vesicle-mediated transport"/>
    <property type="evidence" value="ECO:0007669"/>
    <property type="project" value="TreeGrafter"/>
</dbReference>
<evidence type="ECO:0000259" key="15">
    <source>
        <dbReference type="Pfam" id="PF14806"/>
    </source>
</evidence>
<dbReference type="GO" id="GO:0000139">
    <property type="term" value="C:Golgi membrane"/>
    <property type="evidence" value="ECO:0007669"/>
    <property type="project" value="UniProtKB-SubCell"/>
</dbReference>
<keyword evidence="4 12" id="KW-0963">Cytoplasm</keyword>
<dbReference type="Pfam" id="PF14806">
    <property type="entry name" value="Coatomer_b_Cpla"/>
    <property type="match status" value="1"/>
</dbReference>
<keyword evidence="6 12" id="KW-0931">ER-Golgi transport</keyword>
<evidence type="ECO:0000256" key="11">
    <source>
        <dbReference type="ARBA" id="ARBA00025536"/>
    </source>
</evidence>
<dbReference type="Pfam" id="PF01602">
    <property type="entry name" value="Adaptin_N"/>
    <property type="match status" value="1"/>
</dbReference>
<comment type="function">
    <text evidence="11 12">The coatomer is a cytosolic protein complex that binds to dilysine motifs and reversibly associates with Golgi non-clathrin-coated vesicles, which further mediate biosynthetic protein transport from the ER, via the Golgi up to the trans Golgi network. Coatomer complex is required for budding from Golgi membranes, and is essential for the retrograde Golgi-to-ER transport of dilysine-tagged proteins.</text>
</comment>
<organism evidence="16 17">
    <name type="scientific">Malus domestica</name>
    <name type="common">Apple</name>
    <name type="synonym">Pyrus malus</name>
    <dbReference type="NCBI Taxonomy" id="3750"/>
    <lineage>
        <taxon>Eukaryota</taxon>
        <taxon>Viridiplantae</taxon>
        <taxon>Streptophyta</taxon>
        <taxon>Embryophyta</taxon>
        <taxon>Tracheophyta</taxon>
        <taxon>Spermatophyta</taxon>
        <taxon>Magnoliopsida</taxon>
        <taxon>eudicotyledons</taxon>
        <taxon>Gunneridae</taxon>
        <taxon>Pentapetalae</taxon>
        <taxon>rosids</taxon>
        <taxon>fabids</taxon>
        <taxon>Rosales</taxon>
        <taxon>Rosaceae</taxon>
        <taxon>Amygdaloideae</taxon>
        <taxon>Maleae</taxon>
        <taxon>Malus</taxon>
    </lineage>
</organism>
<sequence>MEKSCSLLVHFDKGTPAIANEIKESLEGNDVDAKIDAMKKAIMLLLNGETLPQLFITIVRYVLPSEDHTVQKLLLLYLEIIDKTDQKGRVLPEMILICQNLRNNLQHPNEYIRGVTLRFLCRLNEPEIIEPLIPSVLQNLEHRHPYIRRNAILAVMSIYKLPNGEQLLVDAPEMIEKILSTEQDQSAKRNAFLMLFTCAQERAINYLLTNVDKVSEWGELLQMVVLELIRKVCRTNRGEKGRYIKIIISLLNAPSTAVVYECAGTLVSLSYAPTAIRAAANTYCQLLLSQSDNNVKLIVLDRLTELKSSHREVVADMFMDVLRALSSPNLDIRRKTLDIVLDLVTHKNINEVVLTLKKEVVKTQNGELEKNGEYRQMLIQAIHSCAIKFPEVASTVVHLLMDFLGDSNVASAVDVVIFVREIIETNPKLRVSIITRLLDTFYQIRASRVCSCALWIIGEYCMSLSEVESGIATIKQCLGELPFFSVSEEESNDSSKKVQQVNSMTVSSKRPAILADGTYATQSAASETAFSPPTLVQGSLASGNLRSLLLTGDFFLGAVVACTLTKLVLRLEEVQPSKVEVNKASSQALLILVSMLQLGHSPVLPHPIDSDSYDRIVLCIRLLCNTGDEIRKIWLKSCHQSFVDMLSEKQLRETEEIKAKAQISHAQPDDLIDFYHLKSRKGMSQLELEDEVQDDLKRATGQFVKDRDDANKLNRIIQLTGFSDPVYAEAYVTVHHYDIVLDVTVINRTKETLQNLCLELATMGDLKLVERPQNYTLAPESSKQIKANIKVSSTETGVIFGNIVYETSNVHERTVVVLNDIHIDIMDYISPAVCSDGAFRTMWAEFEWENKVAVNTVIQHEKEFLDHIMKSTNMKCLTAPSALDGECGFLAANLYAKSVFGEDALVNVSIEKQTDGKLSGYIRIRSKTQGIALSLGDKITLKQKGASTIWYVGWTERSGTRRSVPPLVRLKRVNFRSASSPETTRSTSVEHKIIISVSFFLLVSIRGHLCSLSSPFRPVMFCPVPFAYQTIPSFGGPDMIGYCISDWLG</sequence>
<dbReference type="InterPro" id="IPR002553">
    <property type="entry name" value="Clathrin/coatomer_adapt-like_N"/>
</dbReference>
<feature type="domain" description="Coatomer beta subunit C-terminal" evidence="14">
    <location>
        <begin position="668"/>
        <end position="806"/>
    </location>
</feature>
<dbReference type="GO" id="GO:0006886">
    <property type="term" value="P:intracellular protein transport"/>
    <property type="evidence" value="ECO:0007669"/>
    <property type="project" value="InterPro"/>
</dbReference>
<evidence type="ECO:0000256" key="8">
    <source>
        <dbReference type="ARBA" id="ARBA00023034"/>
    </source>
</evidence>
<keyword evidence="9 12" id="KW-0472">Membrane</keyword>
<evidence type="ECO:0000259" key="14">
    <source>
        <dbReference type="Pfam" id="PF07718"/>
    </source>
</evidence>
<protein>
    <recommendedName>
        <fullName evidence="12">Coatomer subunit beta</fullName>
    </recommendedName>
    <alternativeName>
        <fullName evidence="12">Beta-coat protein</fullName>
    </alternativeName>
</protein>
<keyword evidence="8 12" id="KW-0333">Golgi apparatus</keyword>
<dbReference type="SUPFAM" id="SSF48371">
    <property type="entry name" value="ARM repeat"/>
    <property type="match status" value="1"/>
</dbReference>
<dbReference type="GO" id="GO:0030126">
    <property type="term" value="C:COPI vesicle coat"/>
    <property type="evidence" value="ECO:0007669"/>
    <property type="project" value="InterPro"/>
</dbReference>
<dbReference type="Proteomes" id="UP000290289">
    <property type="component" value="Chromosome 4"/>
</dbReference>
<evidence type="ECO:0000259" key="13">
    <source>
        <dbReference type="Pfam" id="PF01602"/>
    </source>
</evidence>
<dbReference type="Pfam" id="PF07718">
    <property type="entry name" value="Coatamer_beta_C"/>
    <property type="match status" value="1"/>
</dbReference>
<dbReference type="AlphaFoldDB" id="A0A498JXK7"/>
<evidence type="ECO:0000313" key="16">
    <source>
        <dbReference type="EMBL" id="RXI00620.1"/>
    </source>
</evidence>
<keyword evidence="5" id="KW-0677">Repeat</keyword>
<evidence type="ECO:0000256" key="3">
    <source>
        <dbReference type="ARBA" id="ARBA00022448"/>
    </source>
</evidence>
<evidence type="ECO:0000256" key="5">
    <source>
        <dbReference type="ARBA" id="ARBA00022737"/>
    </source>
</evidence>
<dbReference type="InterPro" id="IPR029446">
    <property type="entry name" value="COPB1_appendage_platform_dom"/>
</dbReference>
<dbReference type="InterPro" id="IPR011989">
    <property type="entry name" value="ARM-like"/>
</dbReference>
<comment type="subcellular location">
    <subcellularLocation>
        <location evidence="12">Cytoplasm</location>
    </subcellularLocation>
    <subcellularLocation>
        <location evidence="1 12">Golgi apparatus membrane</location>
        <topology evidence="1 12">Peripheral membrane protein</topology>
        <orientation evidence="1 12">Cytoplasmic side</orientation>
    </subcellularLocation>
    <subcellularLocation>
        <location evidence="12">Cytoplasmic vesicle</location>
        <location evidence="12">COPI-coated vesicle membrane</location>
        <topology evidence="12">Peripheral membrane protein</topology>
        <orientation evidence="12">Cytoplasmic side</orientation>
    </subcellularLocation>
</comment>
<dbReference type="InterPro" id="IPR011710">
    <property type="entry name" value="Coatomer_bsu_C"/>
</dbReference>
<evidence type="ECO:0000256" key="2">
    <source>
        <dbReference type="ARBA" id="ARBA00011775"/>
    </source>
</evidence>
<evidence type="ECO:0000256" key="9">
    <source>
        <dbReference type="ARBA" id="ARBA00023136"/>
    </source>
</evidence>
<evidence type="ECO:0000313" key="17">
    <source>
        <dbReference type="Proteomes" id="UP000290289"/>
    </source>
</evidence>
<dbReference type="STRING" id="3750.A0A498JXK7"/>
<keyword evidence="10 12" id="KW-0968">Cytoplasmic vesicle</keyword>
<evidence type="ECO:0000256" key="7">
    <source>
        <dbReference type="ARBA" id="ARBA00022927"/>
    </source>
</evidence>
<accession>A0A498JXK7</accession>
<dbReference type="FunFam" id="1.25.10.10:FF:000166">
    <property type="entry name" value="Coatomer subunit beta"/>
    <property type="match status" value="1"/>
</dbReference>
<feature type="domain" description="Clathrin/coatomer adaptor adaptin-like N-terminal" evidence="13">
    <location>
        <begin position="19"/>
        <end position="471"/>
    </location>
</feature>